<feature type="region of interest" description="Disordered" evidence="2">
    <location>
        <begin position="302"/>
        <end position="322"/>
    </location>
</feature>
<feature type="region of interest" description="Disordered" evidence="2">
    <location>
        <begin position="154"/>
        <end position="173"/>
    </location>
</feature>
<comment type="caution">
    <text evidence="5">The sequence shown here is derived from an EMBL/GenBank/DDBJ whole genome shotgun (WGS) entry which is preliminary data.</text>
</comment>
<accession>A0AAJ0CS36</accession>
<dbReference type="InterPro" id="IPR036028">
    <property type="entry name" value="SH3-like_dom_sf"/>
</dbReference>
<dbReference type="Pfam" id="PF00018">
    <property type="entry name" value="SH3_1"/>
    <property type="match status" value="1"/>
</dbReference>
<dbReference type="Proteomes" id="UP001251528">
    <property type="component" value="Unassembled WGS sequence"/>
</dbReference>
<evidence type="ECO:0000259" key="4">
    <source>
        <dbReference type="Pfam" id="PF00018"/>
    </source>
</evidence>
<feature type="compositionally biased region" description="Polar residues" evidence="2">
    <location>
        <begin position="492"/>
        <end position="502"/>
    </location>
</feature>
<evidence type="ECO:0000256" key="3">
    <source>
        <dbReference type="SAM" id="Phobius"/>
    </source>
</evidence>
<evidence type="ECO:0000256" key="1">
    <source>
        <dbReference type="ARBA" id="ARBA00022443"/>
    </source>
</evidence>
<dbReference type="InterPro" id="IPR001452">
    <property type="entry name" value="SH3_domain"/>
</dbReference>
<dbReference type="AlphaFoldDB" id="A0AAJ0CS36"/>
<feature type="transmembrane region" description="Helical" evidence="3">
    <location>
        <begin position="128"/>
        <end position="149"/>
    </location>
</feature>
<protein>
    <recommendedName>
        <fullName evidence="4">SH3 domain-containing protein</fullName>
    </recommendedName>
</protein>
<proteinExistence type="predicted"/>
<feature type="region of interest" description="Disordered" evidence="2">
    <location>
        <begin position="59"/>
        <end position="114"/>
    </location>
</feature>
<dbReference type="Gene3D" id="2.30.30.40">
    <property type="entry name" value="SH3 Domains"/>
    <property type="match status" value="1"/>
</dbReference>
<feature type="compositionally biased region" description="Polar residues" evidence="2">
    <location>
        <begin position="305"/>
        <end position="322"/>
    </location>
</feature>
<evidence type="ECO:0000313" key="5">
    <source>
        <dbReference type="EMBL" id="KAK2603741.1"/>
    </source>
</evidence>
<feature type="compositionally biased region" description="Basic and acidic residues" evidence="2">
    <location>
        <begin position="157"/>
        <end position="168"/>
    </location>
</feature>
<sequence length="502" mass="54821">MPQSYNTHQAPGHDVRDNLYGWFQTQVENGFGSTNEGNAPTSTKGAIARYFTRNAFLVSQPTQTPHPDRKPVSSSSTVNRRLGSRSRTDEALSGQSLPFQDVAHSPYATPPTSAEAARDISSAALKTGIVLTVLGGVCIVALGAFILISRYRRQASGRREPDNEKTDLDENTTISDARTIRSLTNSSCVSLQSVTRLSSTGDLENHGTKISSVSSDSKAATEASLRQDNICQQLSNDQATRLGTLPVKQAEHIHEDLSAISLTENVSEAAVGTVDATGDARKPSLPKIICSPGPLVPEPAFPSPIRTNSSPVSKPKDTQMSPQALRLPSSYSVYKIQFDFEPSRVDELALSAGGFVRLVHEYDDGWALVARLDRFQQGVVPRCCLSSVTLKHRSPQRVSRLRQSIISQEQWSRHPQNLGHRRVNPSDRLIGSQGMHVQTRFRQNRQARCVPGFEPMSSVRHSICPRPRYGESSGQGDLEGQDQETEGPVQDIITSQTRKGAC</sequence>
<gene>
    <name evidence="5" type="ORF">QQS21_004117</name>
</gene>
<keyword evidence="3" id="KW-0472">Membrane</keyword>
<keyword evidence="3" id="KW-1133">Transmembrane helix</keyword>
<keyword evidence="1" id="KW-0728">SH3 domain</keyword>
<reference evidence="5" key="1">
    <citation type="submission" date="2023-06" db="EMBL/GenBank/DDBJ databases">
        <title>Conoideocrella luteorostrata (Hypocreales: Clavicipitaceae), a potential biocontrol fungus for elongate hemlock scale in United States Christmas tree production areas.</title>
        <authorList>
            <person name="Barrett H."/>
            <person name="Lovett B."/>
            <person name="Macias A.M."/>
            <person name="Stajich J.E."/>
            <person name="Kasson M.T."/>
        </authorList>
    </citation>
    <scope>NUCLEOTIDE SEQUENCE</scope>
    <source>
        <strain evidence="5">ARSEF 14590</strain>
    </source>
</reference>
<name>A0AAJ0CS36_9HYPO</name>
<evidence type="ECO:0000256" key="2">
    <source>
        <dbReference type="SAM" id="MobiDB-lite"/>
    </source>
</evidence>
<organism evidence="5 6">
    <name type="scientific">Conoideocrella luteorostrata</name>
    <dbReference type="NCBI Taxonomy" id="1105319"/>
    <lineage>
        <taxon>Eukaryota</taxon>
        <taxon>Fungi</taxon>
        <taxon>Dikarya</taxon>
        <taxon>Ascomycota</taxon>
        <taxon>Pezizomycotina</taxon>
        <taxon>Sordariomycetes</taxon>
        <taxon>Hypocreomycetidae</taxon>
        <taxon>Hypocreales</taxon>
        <taxon>Clavicipitaceae</taxon>
        <taxon>Conoideocrella</taxon>
    </lineage>
</organism>
<feature type="region of interest" description="Disordered" evidence="2">
    <location>
        <begin position="460"/>
        <end position="502"/>
    </location>
</feature>
<keyword evidence="3" id="KW-0812">Transmembrane</keyword>
<keyword evidence="6" id="KW-1185">Reference proteome</keyword>
<dbReference type="EMBL" id="JASWJB010000058">
    <property type="protein sequence ID" value="KAK2603741.1"/>
    <property type="molecule type" value="Genomic_DNA"/>
</dbReference>
<evidence type="ECO:0000313" key="6">
    <source>
        <dbReference type="Proteomes" id="UP001251528"/>
    </source>
</evidence>
<dbReference type="SUPFAM" id="SSF50044">
    <property type="entry name" value="SH3-domain"/>
    <property type="match status" value="1"/>
</dbReference>
<feature type="domain" description="SH3" evidence="4">
    <location>
        <begin position="337"/>
        <end position="381"/>
    </location>
</feature>